<dbReference type="FunFam" id="1.10.510.10:FF:000358">
    <property type="entry name" value="Putative leucine-rich repeat receptor-like serine/threonine-protein kinase"/>
    <property type="match status" value="1"/>
</dbReference>
<dbReference type="SUPFAM" id="SSF56112">
    <property type="entry name" value="Protein kinase-like (PK-like)"/>
    <property type="match status" value="1"/>
</dbReference>
<gene>
    <name evidence="25" type="ORF">CDL12_12347</name>
</gene>
<dbReference type="GO" id="GO:0004674">
    <property type="term" value="F:protein serine/threonine kinase activity"/>
    <property type="evidence" value="ECO:0007669"/>
    <property type="project" value="UniProtKB-KW"/>
</dbReference>
<dbReference type="InterPro" id="IPR003591">
    <property type="entry name" value="Leu-rich_rpt_typical-subtyp"/>
</dbReference>
<evidence type="ECO:0000256" key="9">
    <source>
        <dbReference type="ARBA" id="ARBA00022692"/>
    </source>
</evidence>
<dbReference type="OrthoDB" id="676979at2759"/>
<dbReference type="PROSITE" id="PS00108">
    <property type="entry name" value="PROTEIN_KINASE_ST"/>
    <property type="match status" value="1"/>
</dbReference>
<evidence type="ECO:0000256" key="16">
    <source>
        <dbReference type="ARBA" id="ARBA00023136"/>
    </source>
</evidence>
<keyword evidence="8 25" id="KW-0808">Transferase</keyword>
<dbReference type="InterPro" id="IPR008271">
    <property type="entry name" value="Ser/Thr_kinase_AS"/>
</dbReference>
<evidence type="ECO:0000256" key="18">
    <source>
        <dbReference type="ARBA" id="ARBA00023180"/>
    </source>
</evidence>
<keyword evidence="26" id="KW-1185">Reference proteome</keyword>
<reference evidence="26" key="1">
    <citation type="journal article" date="2018" name="Gigascience">
        <title>Genome assembly of the Pink Ipe (Handroanthus impetiginosus, Bignoniaceae), a highly valued, ecologically keystone Neotropical timber forest tree.</title>
        <authorList>
            <person name="Silva-Junior O.B."/>
            <person name="Grattapaglia D."/>
            <person name="Novaes E."/>
            <person name="Collevatti R.G."/>
        </authorList>
    </citation>
    <scope>NUCLEOTIDE SEQUENCE [LARGE SCALE GENOMIC DNA]</scope>
    <source>
        <strain evidence="26">cv. UFG-1</strain>
    </source>
</reference>
<dbReference type="EMBL" id="NKXS01002166">
    <property type="protein sequence ID" value="PIN15021.1"/>
    <property type="molecule type" value="Genomic_DNA"/>
</dbReference>
<organism evidence="25 26">
    <name type="scientific">Handroanthus impetiginosus</name>
    <dbReference type="NCBI Taxonomy" id="429701"/>
    <lineage>
        <taxon>Eukaryota</taxon>
        <taxon>Viridiplantae</taxon>
        <taxon>Streptophyta</taxon>
        <taxon>Embryophyta</taxon>
        <taxon>Tracheophyta</taxon>
        <taxon>Spermatophyta</taxon>
        <taxon>Magnoliopsida</taxon>
        <taxon>eudicotyledons</taxon>
        <taxon>Gunneridae</taxon>
        <taxon>Pentapetalae</taxon>
        <taxon>asterids</taxon>
        <taxon>lamiids</taxon>
        <taxon>Lamiales</taxon>
        <taxon>Bignoniaceae</taxon>
        <taxon>Crescentiina</taxon>
        <taxon>Tabebuia alliance</taxon>
        <taxon>Handroanthus</taxon>
    </lineage>
</organism>
<dbReference type="PANTHER" id="PTHR48056">
    <property type="entry name" value="LRR RECEPTOR-LIKE SERINE/THREONINE-PROTEIN KINASE-RELATED"/>
    <property type="match status" value="1"/>
</dbReference>
<dbReference type="GO" id="GO:0006952">
    <property type="term" value="P:defense response"/>
    <property type="evidence" value="ECO:0007669"/>
    <property type="project" value="UniProtKB-ARBA"/>
</dbReference>
<feature type="transmembrane region" description="Helical" evidence="22">
    <location>
        <begin position="844"/>
        <end position="863"/>
    </location>
</feature>
<feature type="chain" id="PRO_5013896879" description="non-specific serine/threonine protein kinase" evidence="23">
    <location>
        <begin position="25"/>
        <end position="1182"/>
    </location>
</feature>
<evidence type="ECO:0000256" key="12">
    <source>
        <dbReference type="ARBA" id="ARBA00022741"/>
    </source>
</evidence>
<dbReference type="GO" id="GO:0033612">
    <property type="term" value="F:receptor serine/threonine kinase binding"/>
    <property type="evidence" value="ECO:0007669"/>
    <property type="project" value="TreeGrafter"/>
</dbReference>
<dbReference type="Pfam" id="PF00560">
    <property type="entry name" value="LRR_1"/>
    <property type="match status" value="6"/>
</dbReference>
<evidence type="ECO:0000256" key="5">
    <source>
        <dbReference type="ARBA" id="ARBA00022527"/>
    </source>
</evidence>
<dbReference type="SMART" id="SM00369">
    <property type="entry name" value="LRR_TYP"/>
    <property type="match status" value="10"/>
</dbReference>
<evidence type="ECO:0000256" key="6">
    <source>
        <dbReference type="ARBA" id="ARBA00022553"/>
    </source>
</evidence>
<feature type="binding site" evidence="21">
    <location>
        <position position="927"/>
    </location>
    <ligand>
        <name>ATP</name>
        <dbReference type="ChEBI" id="CHEBI:30616"/>
    </ligand>
</feature>
<keyword evidence="13 25" id="KW-0418">Kinase</keyword>
<dbReference type="Proteomes" id="UP000231279">
    <property type="component" value="Unassembled WGS sequence"/>
</dbReference>
<dbReference type="AlphaFoldDB" id="A0A2G9HBW7"/>
<dbReference type="InterPro" id="IPR050647">
    <property type="entry name" value="Plant_LRR-RLKs"/>
</dbReference>
<dbReference type="PANTHER" id="PTHR48056:SF73">
    <property type="entry name" value="LRR RECEPTOR-LIKE SERINE_THREONINE-PROTEIN KINASE EFR"/>
    <property type="match status" value="1"/>
</dbReference>
<keyword evidence="9 22" id="KW-0812">Transmembrane</keyword>
<dbReference type="InterPro" id="IPR032675">
    <property type="entry name" value="LRR_dom_sf"/>
</dbReference>
<dbReference type="InterPro" id="IPR000719">
    <property type="entry name" value="Prot_kinase_dom"/>
</dbReference>
<protein>
    <recommendedName>
        <fullName evidence="3">non-specific serine/threonine protein kinase</fullName>
        <ecNumber evidence="3">2.7.11.1</ecNumber>
    </recommendedName>
</protein>
<dbReference type="PROSITE" id="PS00107">
    <property type="entry name" value="PROTEIN_KINASE_ATP"/>
    <property type="match status" value="1"/>
</dbReference>
<keyword evidence="17" id="KW-0675">Receptor</keyword>
<dbReference type="FunFam" id="3.30.200.20:FF:000661">
    <property type="entry name" value="Serine-threonine protein kinase plant-type"/>
    <property type="match status" value="1"/>
</dbReference>
<evidence type="ECO:0000256" key="7">
    <source>
        <dbReference type="ARBA" id="ARBA00022614"/>
    </source>
</evidence>
<evidence type="ECO:0000256" key="1">
    <source>
        <dbReference type="ARBA" id="ARBA00004162"/>
    </source>
</evidence>
<evidence type="ECO:0000256" key="21">
    <source>
        <dbReference type="PROSITE-ProRule" id="PRU10141"/>
    </source>
</evidence>
<evidence type="ECO:0000256" key="13">
    <source>
        <dbReference type="ARBA" id="ARBA00022777"/>
    </source>
</evidence>
<dbReference type="FunFam" id="3.80.10.10:FF:000095">
    <property type="entry name" value="LRR receptor-like serine/threonine-protein kinase GSO1"/>
    <property type="match status" value="1"/>
</dbReference>
<dbReference type="FunFam" id="3.80.10.10:FF:000383">
    <property type="entry name" value="Leucine-rich repeat receptor protein kinase EMS1"/>
    <property type="match status" value="1"/>
</dbReference>
<dbReference type="PROSITE" id="PS50011">
    <property type="entry name" value="PROTEIN_KINASE_DOM"/>
    <property type="match status" value="1"/>
</dbReference>
<dbReference type="InterPro" id="IPR013210">
    <property type="entry name" value="LRR_N_plant-typ"/>
</dbReference>
<evidence type="ECO:0000256" key="14">
    <source>
        <dbReference type="ARBA" id="ARBA00022840"/>
    </source>
</evidence>
<dbReference type="SUPFAM" id="SSF52047">
    <property type="entry name" value="RNI-like"/>
    <property type="match status" value="1"/>
</dbReference>
<keyword evidence="4" id="KW-1003">Cell membrane</keyword>
<evidence type="ECO:0000256" key="23">
    <source>
        <dbReference type="SAM" id="SignalP"/>
    </source>
</evidence>
<keyword evidence="7" id="KW-0433">Leucine-rich repeat</keyword>
<keyword evidence="18" id="KW-0325">Glycoprotein</keyword>
<dbReference type="Gene3D" id="3.30.200.20">
    <property type="entry name" value="Phosphorylase Kinase, domain 1"/>
    <property type="match status" value="1"/>
</dbReference>
<evidence type="ECO:0000256" key="17">
    <source>
        <dbReference type="ARBA" id="ARBA00023170"/>
    </source>
</evidence>
<comment type="catalytic activity">
    <reaction evidence="20">
        <text>L-seryl-[protein] + ATP = O-phospho-L-seryl-[protein] + ADP + H(+)</text>
        <dbReference type="Rhea" id="RHEA:17989"/>
        <dbReference type="Rhea" id="RHEA-COMP:9863"/>
        <dbReference type="Rhea" id="RHEA-COMP:11604"/>
        <dbReference type="ChEBI" id="CHEBI:15378"/>
        <dbReference type="ChEBI" id="CHEBI:29999"/>
        <dbReference type="ChEBI" id="CHEBI:30616"/>
        <dbReference type="ChEBI" id="CHEBI:83421"/>
        <dbReference type="ChEBI" id="CHEBI:456216"/>
        <dbReference type="EC" id="2.7.11.1"/>
    </reaction>
</comment>
<evidence type="ECO:0000256" key="10">
    <source>
        <dbReference type="ARBA" id="ARBA00022729"/>
    </source>
</evidence>
<keyword evidence="14 21" id="KW-0067">ATP-binding</keyword>
<evidence type="ECO:0000256" key="3">
    <source>
        <dbReference type="ARBA" id="ARBA00012513"/>
    </source>
</evidence>
<dbReference type="GO" id="GO:0005524">
    <property type="term" value="F:ATP binding"/>
    <property type="evidence" value="ECO:0007669"/>
    <property type="project" value="UniProtKB-UniRule"/>
</dbReference>
<keyword evidence="15 22" id="KW-1133">Transmembrane helix</keyword>
<evidence type="ECO:0000256" key="22">
    <source>
        <dbReference type="SAM" id="Phobius"/>
    </source>
</evidence>
<feature type="domain" description="Protein kinase" evidence="24">
    <location>
        <begin position="899"/>
        <end position="1179"/>
    </location>
</feature>
<comment type="caution">
    <text evidence="25">The sequence shown here is derived from an EMBL/GenBank/DDBJ whole genome shotgun (WGS) entry which is preliminary data.</text>
</comment>
<name>A0A2G9HBW7_9LAMI</name>
<evidence type="ECO:0000256" key="15">
    <source>
        <dbReference type="ARBA" id="ARBA00022989"/>
    </source>
</evidence>
<dbReference type="Pfam" id="PF08263">
    <property type="entry name" value="LRRNT_2"/>
    <property type="match status" value="1"/>
</dbReference>
<evidence type="ECO:0000256" key="19">
    <source>
        <dbReference type="ARBA" id="ARBA00047899"/>
    </source>
</evidence>
<dbReference type="GO" id="GO:0106310">
    <property type="term" value="F:protein serine kinase activity"/>
    <property type="evidence" value="ECO:0007669"/>
    <property type="project" value="RHEA"/>
</dbReference>
<dbReference type="SMART" id="SM00220">
    <property type="entry name" value="S_TKc"/>
    <property type="match status" value="1"/>
</dbReference>
<evidence type="ECO:0000256" key="4">
    <source>
        <dbReference type="ARBA" id="ARBA00022475"/>
    </source>
</evidence>
<keyword evidence="16 22" id="KW-0472">Membrane</keyword>
<dbReference type="Pfam" id="PF13855">
    <property type="entry name" value="LRR_8"/>
    <property type="match status" value="3"/>
</dbReference>
<keyword evidence="12 21" id="KW-0547">Nucleotide-binding</keyword>
<dbReference type="PROSITE" id="PS51257">
    <property type="entry name" value="PROKAR_LIPOPROTEIN"/>
    <property type="match status" value="1"/>
</dbReference>
<evidence type="ECO:0000256" key="2">
    <source>
        <dbReference type="ARBA" id="ARBA00008684"/>
    </source>
</evidence>
<evidence type="ECO:0000256" key="8">
    <source>
        <dbReference type="ARBA" id="ARBA00022679"/>
    </source>
</evidence>
<keyword evidence="11" id="KW-0677">Repeat</keyword>
<accession>A0A2G9HBW7</accession>
<proteinExistence type="inferred from homology"/>
<keyword evidence="10 23" id="KW-0732">Signal</keyword>
<dbReference type="InterPro" id="IPR017441">
    <property type="entry name" value="Protein_kinase_ATP_BS"/>
</dbReference>
<dbReference type="SUPFAM" id="SSF52058">
    <property type="entry name" value="L domain-like"/>
    <property type="match status" value="2"/>
</dbReference>
<keyword evidence="6" id="KW-0597">Phosphoprotein</keyword>
<dbReference type="STRING" id="429701.A0A2G9HBW7"/>
<comment type="catalytic activity">
    <reaction evidence="19">
        <text>L-threonyl-[protein] + ATP = O-phospho-L-threonyl-[protein] + ADP + H(+)</text>
        <dbReference type="Rhea" id="RHEA:46608"/>
        <dbReference type="Rhea" id="RHEA-COMP:11060"/>
        <dbReference type="Rhea" id="RHEA-COMP:11605"/>
        <dbReference type="ChEBI" id="CHEBI:15378"/>
        <dbReference type="ChEBI" id="CHEBI:30013"/>
        <dbReference type="ChEBI" id="CHEBI:30616"/>
        <dbReference type="ChEBI" id="CHEBI:61977"/>
        <dbReference type="ChEBI" id="CHEBI:456216"/>
        <dbReference type="EC" id="2.7.11.1"/>
    </reaction>
</comment>
<evidence type="ECO:0000256" key="20">
    <source>
        <dbReference type="ARBA" id="ARBA00048679"/>
    </source>
</evidence>
<dbReference type="InterPro" id="IPR055414">
    <property type="entry name" value="LRR_R13L4/SHOC2-like"/>
</dbReference>
<dbReference type="Gene3D" id="3.80.10.10">
    <property type="entry name" value="Ribonuclease Inhibitor"/>
    <property type="match status" value="4"/>
</dbReference>
<comment type="subcellular location">
    <subcellularLocation>
        <location evidence="1">Cell membrane</location>
        <topology evidence="1">Single-pass membrane protein</topology>
    </subcellularLocation>
</comment>
<feature type="signal peptide" evidence="23">
    <location>
        <begin position="1"/>
        <end position="24"/>
    </location>
</feature>
<evidence type="ECO:0000313" key="25">
    <source>
        <dbReference type="EMBL" id="PIN15021.1"/>
    </source>
</evidence>
<dbReference type="Gene3D" id="1.10.510.10">
    <property type="entry name" value="Transferase(Phosphotransferase) domain 1"/>
    <property type="match status" value="1"/>
</dbReference>
<sequence length="1182" mass="130469">MMDRTNLLLFMSCSIIHLFISCLASNLLNITTDQSALVVFKSQFEHDHSNVLARNWSSDTPICSGIGVTCSTRHQRVAAINISNMDLSGIIPPELGNLSFLVSLDMSGNKLYGDLPKELAKLKRLKFIGFSFNRFSGKIPSFFEAMPNLQQLRLRNCSFTGSIPPFLSNISKLENLDLTYNSLEGMIPVEIGNLGRLKILSLGGNKFSGAIPDSIFNVSTLEKLQFSYNSLSGNLPANMCRNLPSLTYFAVYSNQLYGQVPSTIGECSQLRTLALDLNQFNGPVPKQIGNLSMLVRLSLGGNNFKGEFQAEIGNLANLELLDLNTVGLNGPIRSFTYNISTLKWLSLGRNNLTGNLPMEICSQLPAIQGLYLYENRLTGSIPRELGNCSSLVDLQLNGNMFTGEIPSEICNLLNLETLYLESNYLTYIPAAIFNISTLKGLAIRSNKITGSLPSTMGQKLPSLRKFFLAQNYLTGPIPDSISNASSLTILDLALNKLSGRIPNSLGELRFLEILNIAGNEFTSESAEMSFITSLTKCRRLRFVWMESNSFSGYLPDSIGNFSSSLEQLDLSNSRIKGRISKEIGNITNLAFLYMDNNEFTGFVPFTIEGLKNLQVLSLTGNKLSGPIPDGICHLPNLGELTLSMNKLYGPLPACVGNVTSLRYLYLDSNELNSSISPTIGGLRDLLEFDLFSNFLSGLLPQDVGNLKAVTSMDLSMNELSGSIPSTIGGLNNLIDLSLARNRLQGHIPDSVSNMLSLEGLDLSHNNFTGSIPKSMEALQHLHYLNLSFNKLTGEIPNGGPFAYFKYQSFMSNDALCGPRQLQVPPCPSHHHQGSRQKAVLRASLMSLAVVSTIVALIISFFLIKCRRKNKVPSDQMDSFPAVMPERIRYHDLQRATNGFGEANLLGVGNFSSVYSGTFTDGTVVAIKVFNLQIEGAFTSFDTECEILRSLRHRNLTKVISSCSNIDFRALILEYMPNGSLENWLYSHDRLLNLLQRLSIMIDVASAIEYLHHGYATPVVHCDLKPSNVLLDDAMVAHVCDFGIAKLVNAEDNAILTRTLATFGYIAPEYGSEGLVSTKCDVYSFGIILMETFTRKRPTDDLFTEGLSLRGWIYDTYPHSFSHVIDATLLNPNEESLDKNVECVSLIMKLALDCSSELPEERINMKDALATLQKIKKEFFSHL</sequence>
<comment type="similarity">
    <text evidence="2">Belongs to the protein kinase superfamily. Ser/Thr protein kinase family.</text>
</comment>
<dbReference type="Pfam" id="PF00069">
    <property type="entry name" value="Pkinase"/>
    <property type="match status" value="1"/>
</dbReference>
<evidence type="ECO:0000313" key="26">
    <source>
        <dbReference type="Proteomes" id="UP000231279"/>
    </source>
</evidence>
<dbReference type="GO" id="GO:0051707">
    <property type="term" value="P:response to other organism"/>
    <property type="evidence" value="ECO:0007669"/>
    <property type="project" value="UniProtKB-ARBA"/>
</dbReference>
<dbReference type="EC" id="2.7.11.1" evidence="3"/>
<keyword evidence="5 25" id="KW-0723">Serine/threonine-protein kinase</keyword>
<dbReference type="FunFam" id="3.80.10.10:FF:000288">
    <property type="entry name" value="LRR receptor-like serine/threonine-protein kinase EFR"/>
    <property type="match status" value="1"/>
</dbReference>
<dbReference type="GO" id="GO:0005886">
    <property type="term" value="C:plasma membrane"/>
    <property type="evidence" value="ECO:0007669"/>
    <property type="project" value="UniProtKB-SubCell"/>
</dbReference>
<dbReference type="FunFam" id="3.80.10.10:FF:000129">
    <property type="entry name" value="Leucine-rich repeat receptor-like kinase"/>
    <property type="match status" value="1"/>
</dbReference>
<evidence type="ECO:0000256" key="11">
    <source>
        <dbReference type="ARBA" id="ARBA00022737"/>
    </source>
</evidence>
<dbReference type="InterPro" id="IPR001611">
    <property type="entry name" value="Leu-rich_rpt"/>
</dbReference>
<evidence type="ECO:0000259" key="24">
    <source>
        <dbReference type="PROSITE" id="PS50011"/>
    </source>
</evidence>
<dbReference type="Pfam" id="PF23598">
    <property type="entry name" value="LRR_14"/>
    <property type="match status" value="1"/>
</dbReference>
<dbReference type="InterPro" id="IPR011009">
    <property type="entry name" value="Kinase-like_dom_sf"/>
</dbReference>